<dbReference type="Proteomes" id="UP000199634">
    <property type="component" value="Unassembled WGS sequence"/>
</dbReference>
<name>A0A1H6K617_9FLAO</name>
<reference evidence="1 2" key="1">
    <citation type="submission" date="2016-10" db="EMBL/GenBank/DDBJ databases">
        <authorList>
            <person name="de Groot N.N."/>
        </authorList>
    </citation>
    <scope>NUCLEOTIDE SEQUENCE [LARGE SCALE GENOMIC DNA]</scope>
    <source>
        <strain evidence="1 2">CGMCC 1.10825</strain>
    </source>
</reference>
<dbReference type="STRING" id="1159016.SAMN02927937_00973"/>
<accession>A0A1H6K617</accession>
<protein>
    <submittedName>
        <fullName evidence="1">Uncharacterized protein</fullName>
    </submittedName>
</protein>
<evidence type="ECO:0000313" key="2">
    <source>
        <dbReference type="Proteomes" id="UP000199634"/>
    </source>
</evidence>
<dbReference type="EMBL" id="FNXE01000009">
    <property type="protein sequence ID" value="SEH70512.1"/>
    <property type="molecule type" value="Genomic_DNA"/>
</dbReference>
<dbReference type="AlphaFoldDB" id="A0A1H6K617"/>
<sequence length="230" mass="27003">MKAQGMLTKFGINQANKSFVLGYYEKEGRELATIPMLHVNKPEFYEMTKRKIDSLRNDGFVVFYEGINSDVTDSLQLDVLMRKFRQVTGFALMDYMDDENEAFKSLQQKKFVSQTDVDYGVNVDTDHHADLYLEQMIEIYEEHYGEIVLTDCDYKTGLGKKYKCAKIDENKEYYLLNGLRDAHVLDEIEKSTAKKIVLVYGRIHIMDLHSKIQKKGWEHQREKSEHVRNF</sequence>
<gene>
    <name evidence="1" type="ORF">SAMN02927937_00973</name>
</gene>
<proteinExistence type="predicted"/>
<keyword evidence="2" id="KW-1185">Reference proteome</keyword>
<evidence type="ECO:0000313" key="1">
    <source>
        <dbReference type="EMBL" id="SEH70512.1"/>
    </source>
</evidence>
<organism evidence="1 2">
    <name type="scientific">Paenimyroides marinum</name>
    <dbReference type="NCBI Taxonomy" id="1159016"/>
    <lineage>
        <taxon>Bacteria</taxon>
        <taxon>Pseudomonadati</taxon>
        <taxon>Bacteroidota</taxon>
        <taxon>Flavobacteriia</taxon>
        <taxon>Flavobacteriales</taxon>
        <taxon>Flavobacteriaceae</taxon>
        <taxon>Paenimyroides</taxon>
    </lineage>
</organism>